<evidence type="ECO:0000313" key="4">
    <source>
        <dbReference type="Proteomes" id="UP001302072"/>
    </source>
</evidence>
<keyword evidence="4" id="KW-1185">Reference proteome</keyword>
<dbReference type="Pfam" id="PF20567">
    <property type="entry name" value="DUF6776"/>
    <property type="match status" value="1"/>
</dbReference>
<sequence>MNTPTPSRIQIRRPGSAPAPDRRRLLVVAGIWLLTLVLAGLVGRWLAGPGGDAGRQLDAAEARADTLQKQVVELQQRQATLQASDRISRAANSEVQTSLSEREEEIAGLRADVAFYERLVGATSQRKGLNTHSIEFSPEAAGTWQYAVVLTQNLNRGAISQGQMRFTVEGVKDGKLTSVSWDELHQRTKVPGQEYSFRYFQQLTGSVMLPKDFTPQRVRVTLGSGAGGTTQVFDWKQAGAPVAATANEGE</sequence>
<evidence type="ECO:0000313" key="3">
    <source>
        <dbReference type="EMBL" id="WNH53705.1"/>
    </source>
</evidence>
<feature type="coiled-coil region" evidence="1">
    <location>
        <begin position="57"/>
        <end position="119"/>
    </location>
</feature>
<dbReference type="EMBL" id="CP115541">
    <property type="protein sequence ID" value="WNH53705.1"/>
    <property type="molecule type" value="Genomic_DNA"/>
</dbReference>
<evidence type="ECO:0008006" key="5">
    <source>
        <dbReference type="Google" id="ProtNLM"/>
    </source>
</evidence>
<keyword evidence="2" id="KW-0812">Transmembrane</keyword>
<keyword evidence="2" id="KW-1133">Transmembrane helix</keyword>
<organism evidence="3 4">
    <name type="scientific">Stenotrophomonas oahuensis</name>
    <dbReference type="NCBI Taxonomy" id="3003271"/>
    <lineage>
        <taxon>Bacteria</taxon>
        <taxon>Pseudomonadati</taxon>
        <taxon>Pseudomonadota</taxon>
        <taxon>Gammaproteobacteria</taxon>
        <taxon>Lysobacterales</taxon>
        <taxon>Lysobacteraceae</taxon>
        <taxon>Stenotrophomonas</taxon>
    </lineage>
</organism>
<accession>A0ABY9YTE5</accession>
<keyword evidence="1" id="KW-0175">Coiled coil</keyword>
<evidence type="ECO:0000256" key="1">
    <source>
        <dbReference type="SAM" id="Coils"/>
    </source>
</evidence>
<dbReference type="Proteomes" id="UP001302072">
    <property type="component" value="Chromosome"/>
</dbReference>
<name>A0ABY9YTE5_9GAMM</name>
<keyword evidence="2" id="KW-0472">Membrane</keyword>
<proteinExistence type="predicted"/>
<evidence type="ECO:0000256" key="2">
    <source>
        <dbReference type="SAM" id="Phobius"/>
    </source>
</evidence>
<feature type="transmembrane region" description="Helical" evidence="2">
    <location>
        <begin position="25"/>
        <end position="47"/>
    </location>
</feature>
<reference evidence="3 4" key="1">
    <citation type="submission" date="2022-12" db="EMBL/GenBank/DDBJ databases">
        <title>Two new species, Stenotrophomonas aracearum and Stenotrophomonas oahuensis, isolated from Anthurium (Araceae family) in Hawaii.</title>
        <authorList>
            <person name="Chunag S.C."/>
            <person name="Dobhal S."/>
            <person name="Alvarez A."/>
            <person name="Arif M."/>
        </authorList>
    </citation>
    <scope>NUCLEOTIDE SEQUENCE [LARGE SCALE GENOMIC DNA]</scope>
    <source>
        <strain evidence="3 4">A5586</strain>
    </source>
</reference>
<dbReference type="RefSeq" id="WP_311192844.1">
    <property type="nucleotide sequence ID" value="NZ_CP115541.1"/>
</dbReference>
<protein>
    <recommendedName>
        <fullName evidence="5">Transmembrane protein</fullName>
    </recommendedName>
</protein>
<gene>
    <name evidence="3" type="ORF">PDM29_05325</name>
</gene>
<dbReference type="InterPro" id="IPR046703">
    <property type="entry name" value="DUF6776"/>
</dbReference>